<accession>A0A1Y4L9C9</accession>
<gene>
    <name evidence="2" type="ORF">B5F15_13640</name>
    <name evidence="1" type="ORF">B5F17_10610</name>
</gene>
<protein>
    <submittedName>
        <fullName evidence="1">Uncharacterized protein</fullName>
    </submittedName>
</protein>
<comment type="caution">
    <text evidence="1">The sequence shown here is derived from an EMBL/GenBank/DDBJ whole genome shotgun (WGS) entry which is preliminary data.</text>
</comment>
<evidence type="ECO:0000313" key="1">
    <source>
        <dbReference type="EMBL" id="OUP52089.1"/>
    </source>
</evidence>
<evidence type="ECO:0000313" key="3">
    <source>
        <dbReference type="Proteomes" id="UP000195326"/>
    </source>
</evidence>
<reference evidence="3 4" key="1">
    <citation type="submission" date="2017-04" db="EMBL/GenBank/DDBJ databases">
        <title>Function of individual gut microbiota members based on whole genome sequencing of pure cultures obtained from chicken caecum.</title>
        <authorList>
            <person name="Medvecky M."/>
            <person name="Cejkova D."/>
            <person name="Polansky O."/>
            <person name="Karasova D."/>
            <person name="Kubasova T."/>
            <person name="Cizek A."/>
            <person name="Rychlik I."/>
        </authorList>
    </citation>
    <scope>NUCLEOTIDE SEQUENCE [LARGE SCALE GENOMIC DNA]</scope>
    <source>
        <strain evidence="3">An179</strain>
        <strain evidence="4">An180</strain>
    </source>
</reference>
<proteinExistence type="predicted"/>
<dbReference type="EMBL" id="NFKL01000022">
    <property type="protein sequence ID" value="OUP55948.1"/>
    <property type="molecule type" value="Genomic_DNA"/>
</dbReference>
<organism evidence="1 4">
    <name type="scientific">Butyricicoccus pullicaecorum</name>
    <dbReference type="NCBI Taxonomy" id="501571"/>
    <lineage>
        <taxon>Bacteria</taxon>
        <taxon>Bacillati</taxon>
        <taxon>Bacillota</taxon>
        <taxon>Clostridia</taxon>
        <taxon>Eubacteriales</taxon>
        <taxon>Butyricicoccaceae</taxon>
        <taxon>Butyricicoccus</taxon>
    </lineage>
</organism>
<dbReference type="Proteomes" id="UP000195897">
    <property type="component" value="Unassembled WGS sequence"/>
</dbReference>
<reference evidence="1" key="2">
    <citation type="journal article" date="2018" name="BMC Genomics">
        <title>Whole genome sequencing and function prediction of 133 gut anaerobes isolated from chicken caecum in pure cultures.</title>
        <authorList>
            <person name="Medvecky M."/>
            <person name="Cejkova D."/>
            <person name="Polansky O."/>
            <person name="Karasova D."/>
            <person name="Kubasova T."/>
            <person name="Cizek A."/>
            <person name="Rychlik I."/>
        </authorList>
    </citation>
    <scope>NUCLEOTIDE SEQUENCE</scope>
    <source>
        <strain evidence="2">An179</strain>
        <strain evidence="1">An180</strain>
    </source>
</reference>
<evidence type="ECO:0000313" key="2">
    <source>
        <dbReference type="EMBL" id="OUP55948.1"/>
    </source>
</evidence>
<dbReference type="AlphaFoldDB" id="A0A1Y4L9C9"/>
<dbReference type="RefSeq" id="WP_016149255.1">
    <property type="nucleotide sequence ID" value="NZ_CABKSA010000004.1"/>
</dbReference>
<dbReference type="Proteomes" id="UP000195326">
    <property type="component" value="Unassembled WGS sequence"/>
</dbReference>
<dbReference type="EMBL" id="NFKK01000013">
    <property type="protein sequence ID" value="OUP52089.1"/>
    <property type="molecule type" value="Genomic_DNA"/>
</dbReference>
<sequence length="360" mass="41601">MDHPTYTDDEELDLIRLAEIDKLMSDFEDQVAETVKLEPEVVSISSELPAKVYKSNDKISNSLPDLMGQGPQDLRIEGRDSPYEITTRVTLSWESLQSISKDLQMLTEDQRFSLFDRSVFDAVCSLFYSGTVYFTASTVFKTMTGKGPEAKVTESQKKAVTESIEKCRYCNITVDFSQESTYYPELKNIGGDQAASASFSENLLNLRRMTIVVNGKKVEGWKILSKPMLFAYSLSKKQIMSFSSHLLNSPVSKKEDIIVIQDYLLRRIQQMRRRKQLTKRSDRIILMDTIYKVADIPKEFSLKVRQNKKRRLRDTITEILKYWEEMEFIGGFEFLTQNREIQKILILFPGENAEDFKDPT</sequence>
<name>A0A1Y4L9C9_9FIRM</name>
<evidence type="ECO:0000313" key="4">
    <source>
        <dbReference type="Proteomes" id="UP000195897"/>
    </source>
</evidence>